<feature type="binding site" evidence="6">
    <location>
        <position position="167"/>
    </location>
    <ligand>
        <name>molybdate</name>
        <dbReference type="ChEBI" id="CHEBI:36264"/>
    </ligand>
</feature>
<feature type="chain" id="PRO_5003214180" evidence="7">
    <location>
        <begin position="21"/>
        <end position="248"/>
    </location>
</feature>
<dbReference type="PIRSF" id="PIRSF004846">
    <property type="entry name" value="ModA"/>
    <property type="match status" value="1"/>
</dbReference>
<comment type="similarity">
    <text evidence="1">Belongs to the bacterial solute-binding protein ModA family.</text>
</comment>
<dbReference type="GO" id="GO:1901359">
    <property type="term" value="F:tungstate binding"/>
    <property type="evidence" value="ECO:0007669"/>
    <property type="project" value="UniProtKB-ARBA"/>
</dbReference>
<sequence length="248" mass="26780">MRRFLLVMILVSICISSALAQSLTVVAAASMRFAMEDAARSFERAHPGSSVEVVYSSSGKAYAQIINGAPFDMFFSADMHYPQTLHREGYTMGEAHEYAVGRIVLWQRKGGAVDLNKGIAGLDTPAVRRLAIANPELAPYGFAAQEALETAGLWEKLSRRLVMGENISQASHFAASGAAQAGIIAYSLALSDDMQRIGEFVLIDESMHSPMPLGFVILKRAEGNALAQDFAAFIVGPEGKEVLARYGF</sequence>
<dbReference type="Pfam" id="PF13531">
    <property type="entry name" value="SBP_bac_11"/>
    <property type="match status" value="1"/>
</dbReference>
<dbReference type="CDD" id="cd13539">
    <property type="entry name" value="PBP2_AvModA"/>
    <property type="match status" value="1"/>
</dbReference>
<name>E6W1N2_DESIS</name>
<dbReference type="InterPro" id="IPR044084">
    <property type="entry name" value="AvModA-like_subst-bd"/>
</dbReference>
<evidence type="ECO:0000313" key="9">
    <source>
        <dbReference type="Proteomes" id="UP000002572"/>
    </source>
</evidence>
<keyword evidence="2 6" id="KW-0500">Molybdenum</keyword>
<dbReference type="GO" id="GO:0030973">
    <property type="term" value="F:molybdate ion binding"/>
    <property type="evidence" value="ECO:0007669"/>
    <property type="project" value="InterPro"/>
</dbReference>
<feature type="binding site" evidence="6">
    <location>
        <position position="30"/>
    </location>
    <ligand>
        <name>molybdate</name>
        <dbReference type="ChEBI" id="CHEBI:36264"/>
    </ligand>
</feature>
<evidence type="ECO:0000256" key="3">
    <source>
        <dbReference type="ARBA" id="ARBA00022723"/>
    </source>
</evidence>
<dbReference type="GO" id="GO:0046872">
    <property type="term" value="F:metal ion binding"/>
    <property type="evidence" value="ECO:0007669"/>
    <property type="project" value="UniProtKB-KW"/>
</dbReference>
<keyword evidence="4 7" id="KW-0732">Signal</keyword>
<gene>
    <name evidence="8" type="ordered locus">Selin_1854</name>
</gene>
<dbReference type="RefSeq" id="WP_013506461.1">
    <property type="nucleotide sequence ID" value="NC_014836.1"/>
</dbReference>
<dbReference type="Proteomes" id="UP000002572">
    <property type="component" value="Chromosome"/>
</dbReference>
<evidence type="ECO:0000256" key="1">
    <source>
        <dbReference type="ARBA" id="ARBA00009175"/>
    </source>
</evidence>
<dbReference type="GO" id="GO:0015689">
    <property type="term" value="P:molybdate ion transport"/>
    <property type="evidence" value="ECO:0007669"/>
    <property type="project" value="InterPro"/>
</dbReference>
<dbReference type="Gene3D" id="3.40.190.10">
    <property type="entry name" value="Periplasmic binding protein-like II"/>
    <property type="match status" value="2"/>
</dbReference>
<evidence type="ECO:0000256" key="2">
    <source>
        <dbReference type="ARBA" id="ARBA00022505"/>
    </source>
</evidence>
<feature type="signal peptide" evidence="7">
    <location>
        <begin position="1"/>
        <end position="20"/>
    </location>
</feature>
<keyword evidence="9" id="KW-1185">Reference proteome</keyword>
<organism evidence="8 9">
    <name type="scientific">Desulfurispirillum indicum (strain ATCC BAA-1389 / DSM 22839 / S5)</name>
    <dbReference type="NCBI Taxonomy" id="653733"/>
    <lineage>
        <taxon>Bacteria</taxon>
        <taxon>Pseudomonadati</taxon>
        <taxon>Chrysiogenota</taxon>
        <taxon>Chrysiogenia</taxon>
        <taxon>Chrysiogenales</taxon>
        <taxon>Chrysiogenaceae</taxon>
        <taxon>Desulfurispirillum</taxon>
    </lineage>
</organism>
<evidence type="ECO:0000313" key="8">
    <source>
        <dbReference type="EMBL" id="ADU66581.1"/>
    </source>
</evidence>
<reference evidence="8 9" key="1">
    <citation type="submission" date="2010-12" db="EMBL/GenBank/DDBJ databases">
        <title>Complete sequence of Desulfurispirillum indicum S5.</title>
        <authorList>
            <consortium name="US DOE Joint Genome Institute"/>
            <person name="Lucas S."/>
            <person name="Copeland A."/>
            <person name="Lapidus A."/>
            <person name="Cheng J.-F."/>
            <person name="Goodwin L."/>
            <person name="Pitluck S."/>
            <person name="Chertkov O."/>
            <person name="Held B."/>
            <person name="Detter J.C."/>
            <person name="Han C."/>
            <person name="Tapia R."/>
            <person name="Land M."/>
            <person name="Hauser L."/>
            <person name="Kyrpides N."/>
            <person name="Ivanova N."/>
            <person name="Mikhailova N."/>
            <person name="Haggblom M."/>
            <person name="Rauschenbach I."/>
            <person name="Bini E."/>
            <person name="Woyke T."/>
        </authorList>
    </citation>
    <scope>NUCLEOTIDE SEQUENCE [LARGE SCALE GENOMIC DNA]</scope>
    <source>
        <strain evidence="9">ATCC BAA-1389 / DSM 22839 / S5</strain>
    </source>
</reference>
<dbReference type="InParanoid" id="E6W1N2"/>
<dbReference type="HOGENOM" id="CLU_065520_1_0_0"/>
<dbReference type="InterPro" id="IPR005950">
    <property type="entry name" value="ModA"/>
</dbReference>
<dbReference type="InterPro" id="IPR050682">
    <property type="entry name" value="ModA/WtpA"/>
</dbReference>
<dbReference type="PANTHER" id="PTHR30632:SF14">
    <property type="entry name" value="TUNGSTATE_MOLYBDATE_CHROMATE-BINDING PROTEIN MODA"/>
    <property type="match status" value="1"/>
</dbReference>
<evidence type="ECO:0000256" key="4">
    <source>
        <dbReference type="ARBA" id="ARBA00022729"/>
    </source>
</evidence>
<dbReference type="KEGG" id="din:Selin_1854"/>
<dbReference type="NCBIfam" id="TIGR01256">
    <property type="entry name" value="modA"/>
    <property type="match status" value="1"/>
</dbReference>
<comment type="subunit">
    <text evidence="5">The complex is composed of two ATP-binding proteins (ModC), two transmembrane proteins (ModB) and a solute-binding protein (ModA).</text>
</comment>
<protein>
    <submittedName>
        <fullName evidence="8">Molybdenum ABC transporter, periplasmic molybdate-binding protein</fullName>
    </submittedName>
</protein>
<evidence type="ECO:0000256" key="7">
    <source>
        <dbReference type="SAM" id="SignalP"/>
    </source>
</evidence>
<keyword evidence="3 6" id="KW-0479">Metal-binding</keyword>
<feature type="binding site" evidence="6">
    <location>
        <position position="58"/>
    </location>
    <ligand>
        <name>molybdate</name>
        <dbReference type="ChEBI" id="CHEBI:36264"/>
    </ligand>
</feature>
<dbReference type="eggNOG" id="COG0725">
    <property type="taxonomic scope" value="Bacteria"/>
</dbReference>
<dbReference type="STRING" id="653733.Selin_1854"/>
<evidence type="ECO:0000256" key="5">
    <source>
        <dbReference type="ARBA" id="ARBA00062515"/>
    </source>
</evidence>
<dbReference type="FunFam" id="3.40.190.10:FF:000035">
    <property type="entry name" value="Molybdate ABC transporter substrate-binding protein"/>
    <property type="match status" value="1"/>
</dbReference>
<evidence type="ECO:0000256" key="6">
    <source>
        <dbReference type="PIRSR" id="PIRSR004846-1"/>
    </source>
</evidence>
<accession>E6W1N2</accession>
<dbReference type="FunCoup" id="E6W1N2">
    <property type="interactions" value="177"/>
</dbReference>
<dbReference type="EMBL" id="CP002432">
    <property type="protein sequence ID" value="ADU66581.1"/>
    <property type="molecule type" value="Genomic_DNA"/>
</dbReference>
<dbReference type="AlphaFoldDB" id="E6W1N2"/>
<proteinExistence type="inferred from homology"/>
<dbReference type="SUPFAM" id="SSF53850">
    <property type="entry name" value="Periplasmic binding protein-like II"/>
    <property type="match status" value="1"/>
</dbReference>
<dbReference type="PANTHER" id="PTHR30632">
    <property type="entry name" value="MOLYBDATE-BINDING PERIPLASMIC PROTEIN"/>
    <property type="match status" value="1"/>
</dbReference>